<feature type="region of interest" description="Disordered" evidence="8">
    <location>
        <begin position="233"/>
        <end position="288"/>
    </location>
</feature>
<keyword evidence="10" id="KW-1185">Reference proteome</keyword>
<dbReference type="GO" id="GO:0030132">
    <property type="term" value="C:clathrin coat of coated pit"/>
    <property type="evidence" value="ECO:0007669"/>
    <property type="project" value="InterPro"/>
</dbReference>
<dbReference type="GO" id="GO:0030130">
    <property type="term" value="C:clathrin coat of trans-Golgi network vesicle"/>
    <property type="evidence" value="ECO:0007669"/>
    <property type="project" value="InterPro"/>
</dbReference>
<evidence type="ECO:0000256" key="7">
    <source>
        <dbReference type="ARBA" id="ARBA00023329"/>
    </source>
</evidence>
<dbReference type="GO" id="GO:0005198">
    <property type="term" value="F:structural molecule activity"/>
    <property type="evidence" value="ECO:0007669"/>
    <property type="project" value="InterPro"/>
</dbReference>
<keyword evidence="5" id="KW-0472">Membrane</keyword>
<reference evidence="9 10" key="1">
    <citation type="submission" date="2018-10" db="EMBL/GenBank/DDBJ databases">
        <title>A high-quality apple genome assembly.</title>
        <authorList>
            <person name="Hu J."/>
        </authorList>
    </citation>
    <scope>NUCLEOTIDE SEQUENCE [LARGE SCALE GENOMIC DNA]</scope>
    <source>
        <strain evidence="10">cv. HFTH1</strain>
        <tissue evidence="9">Young leaf</tissue>
    </source>
</reference>
<feature type="compositionally biased region" description="Low complexity" evidence="8">
    <location>
        <begin position="278"/>
        <end position="288"/>
    </location>
</feature>
<evidence type="ECO:0000256" key="8">
    <source>
        <dbReference type="SAM" id="MobiDB-lite"/>
    </source>
</evidence>
<name>A0A498JLY9_MALDO</name>
<dbReference type="PANTHER" id="PTHR10639">
    <property type="entry name" value="CLATHRIN LIGHT CHAIN"/>
    <property type="match status" value="1"/>
</dbReference>
<dbReference type="AlphaFoldDB" id="A0A498JLY9"/>
<evidence type="ECO:0000256" key="2">
    <source>
        <dbReference type="ARBA" id="ARBA00004180"/>
    </source>
</evidence>
<accession>A0A498JLY9</accession>
<evidence type="ECO:0000256" key="5">
    <source>
        <dbReference type="ARBA" id="ARBA00023136"/>
    </source>
</evidence>
<proteinExistence type="inferred from homology"/>
<evidence type="ECO:0000256" key="3">
    <source>
        <dbReference type="ARBA" id="ARBA00004277"/>
    </source>
</evidence>
<organism evidence="9 10">
    <name type="scientific">Malus domestica</name>
    <name type="common">Apple</name>
    <name type="synonym">Pyrus malus</name>
    <dbReference type="NCBI Taxonomy" id="3750"/>
    <lineage>
        <taxon>Eukaryota</taxon>
        <taxon>Viridiplantae</taxon>
        <taxon>Streptophyta</taxon>
        <taxon>Embryophyta</taxon>
        <taxon>Tracheophyta</taxon>
        <taxon>Spermatophyta</taxon>
        <taxon>Magnoliopsida</taxon>
        <taxon>eudicotyledons</taxon>
        <taxon>Gunneridae</taxon>
        <taxon>Pentapetalae</taxon>
        <taxon>rosids</taxon>
        <taxon>fabids</taxon>
        <taxon>Rosales</taxon>
        <taxon>Rosaceae</taxon>
        <taxon>Amygdaloideae</taxon>
        <taxon>Maleae</taxon>
        <taxon>Malus</taxon>
    </lineage>
</organism>
<dbReference type="GO" id="GO:0006886">
    <property type="term" value="P:intracellular protein transport"/>
    <property type="evidence" value="ECO:0007669"/>
    <property type="project" value="InterPro"/>
</dbReference>
<keyword evidence="6" id="KW-0168">Coated pit</keyword>
<comment type="similarity">
    <text evidence="4">Belongs to the clathrin light chain family.</text>
</comment>
<comment type="caution">
    <text evidence="9">The sequence shown here is derived from an EMBL/GenBank/DDBJ whole genome shotgun (WGS) entry which is preliminary data.</text>
</comment>
<sequence>MASFTQPKDDSVPATVSTRPFDDDGYLGYDPRLSSQRFDSESLKDSATDFLIFHGSAVDDAFATQPASEALSPPSIYAESNGQGFDGGFGGSDYPILPPPSEMLPEECFALRNGRGRGVIIIRAFVTFRQNAIHPEKEKREKELLVQIIEEADEFKVGFYQKRKITTENNKAANREREKFGVSQLFLANQEKFHAGVDKNYWKAIADLIPNEVPAIEKKRGKKDMERKPSILVVQGPKPGKPTELSRMRQRLLKLKHNTPPHLKPSPRAPAPTKDAKPSTSAPPKAAVVAATPEAVVAVS</sequence>
<dbReference type="PANTHER" id="PTHR10639:SF24">
    <property type="entry name" value="CLATHRIN LIGHT CHAIN 3"/>
    <property type="match status" value="1"/>
</dbReference>
<evidence type="ECO:0000313" key="10">
    <source>
        <dbReference type="Proteomes" id="UP000290289"/>
    </source>
</evidence>
<evidence type="ECO:0008006" key="11">
    <source>
        <dbReference type="Google" id="ProtNLM"/>
    </source>
</evidence>
<keyword evidence="7" id="KW-0968">Cytoplasmic vesicle</keyword>
<protein>
    <recommendedName>
        <fullName evidence="11">Clathrin light chain</fullName>
    </recommendedName>
</protein>
<dbReference type="InterPro" id="IPR000996">
    <property type="entry name" value="Clathrin_L-chain"/>
</dbReference>
<dbReference type="GO" id="GO:0032050">
    <property type="term" value="F:clathrin heavy chain binding"/>
    <property type="evidence" value="ECO:0007669"/>
    <property type="project" value="TreeGrafter"/>
</dbReference>
<evidence type="ECO:0000256" key="6">
    <source>
        <dbReference type="ARBA" id="ARBA00023176"/>
    </source>
</evidence>
<evidence type="ECO:0000256" key="1">
    <source>
        <dbReference type="ARBA" id="ARBA00003913"/>
    </source>
</evidence>
<comment type="function">
    <text evidence="1">Clathrin is the major protein of the polyhedral coat of coated pits and vesicles.</text>
</comment>
<feature type="region of interest" description="Disordered" evidence="8">
    <location>
        <begin position="1"/>
        <end position="28"/>
    </location>
</feature>
<dbReference type="EMBL" id="RDQH01000333">
    <property type="protein sequence ID" value="RXH94622.1"/>
    <property type="molecule type" value="Genomic_DNA"/>
</dbReference>
<dbReference type="GO" id="GO:0072583">
    <property type="term" value="P:clathrin-dependent endocytosis"/>
    <property type="evidence" value="ECO:0007669"/>
    <property type="project" value="TreeGrafter"/>
</dbReference>
<comment type="subcellular location">
    <subcellularLocation>
        <location evidence="2">Cytoplasmic vesicle membrane</location>
        <topology evidence="2">Peripheral membrane protein</topology>
        <orientation evidence="2">Cytoplasmic side</orientation>
    </subcellularLocation>
    <subcellularLocation>
        <location evidence="3">Membrane</location>
        <location evidence="3">Coated pit</location>
        <topology evidence="3">Peripheral membrane protein</topology>
        <orientation evidence="3">Cytoplasmic side</orientation>
    </subcellularLocation>
</comment>
<dbReference type="Proteomes" id="UP000290289">
    <property type="component" value="Chromosome 7"/>
</dbReference>
<evidence type="ECO:0000313" key="9">
    <source>
        <dbReference type="EMBL" id="RXH94622.1"/>
    </source>
</evidence>
<evidence type="ECO:0000256" key="4">
    <source>
        <dbReference type="ARBA" id="ARBA00005263"/>
    </source>
</evidence>
<dbReference type="STRING" id="3750.A0A498JLY9"/>
<gene>
    <name evidence="9" type="ORF">DVH24_024306</name>
</gene>
<feature type="compositionally biased region" description="Basic residues" evidence="8">
    <location>
        <begin position="248"/>
        <end position="259"/>
    </location>
</feature>